<evidence type="ECO:0000259" key="2">
    <source>
        <dbReference type="Pfam" id="PF08770"/>
    </source>
</evidence>
<feature type="domain" description="Ig-like SoxY" evidence="3">
    <location>
        <begin position="31"/>
        <end position="138"/>
    </location>
</feature>
<organism evidence="4 5">
    <name type="scientific">Paracoccus albicereus</name>
    <dbReference type="NCBI Taxonomy" id="2922394"/>
    <lineage>
        <taxon>Bacteria</taxon>
        <taxon>Pseudomonadati</taxon>
        <taxon>Pseudomonadota</taxon>
        <taxon>Alphaproteobacteria</taxon>
        <taxon>Rhodobacterales</taxon>
        <taxon>Paracoccaceae</taxon>
        <taxon>Paracoccus</taxon>
    </lineage>
</organism>
<dbReference type="Pfam" id="PF08770">
    <property type="entry name" value="SoxZ"/>
    <property type="match status" value="1"/>
</dbReference>
<dbReference type="Gene3D" id="2.60.40.2470">
    <property type="entry name" value="SoxY domain"/>
    <property type="match status" value="1"/>
</dbReference>
<accession>A0ABT1MWR9</accession>
<dbReference type="NCBIfam" id="TIGR04557">
    <property type="entry name" value="fuse_rel_SoxYZ"/>
    <property type="match status" value="1"/>
</dbReference>
<feature type="domain" description="Sulphur oxidation protein SoxZ" evidence="2">
    <location>
        <begin position="186"/>
        <end position="263"/>
    </location>
</feature>
<dbReference type="EMBL" id="JAKZEU010000008">
    <property type="protein sequence ID" value="MCQ0972124.1"/>
    <property type="molecule type" value="Genomic_DNA"/>
</dbReference>
<name>A0ABT1MWR9_9RHOB</name>
<dbReference type="InterPro" id="IPR032711">
    <property type="entry name" value="SoxY"/>
</dbReference>
<keyword evidence="5" id="KW-1185">Reference proteome</keyword>
<evidence type="ECO:0000313" key="4">
    <source>
        <dbReference type="EMBL" id="MCQ0972124.1"/>
    </source>
</evidence>
<dbReference type="Pfam" id="PF13501">
    <property type="entry name" value="SoxY"/>
    <property type="match status" value="1"/>
</dbReference>
<dbReference type="Gene3D" id="2.60.40.10">
    <property type="entry name" value="Immunoglobulins"/>
    <property type="match status" value="1"/>
</dbReference>
<dbReference type="InterPro" id="IPR014880">
    <property type="entry name" value="SoxZ_dom"/>
</dbReference>
<proteinExistence type="predicted"/>
<dbReference type="InterPro" id="IPR013783">
    <property type="entry name" value="Ig-like_fold"/>
</dbReference>
<dbReference type="Proteomes" id="UP001203945">
    <property type="component" value="Unassembled WGS sequence"/>
</dbReference>
<comment type="caution">
    <text evidence="4">The sequence shown here is derived from an EMBL/GenBank/DDBJ whole genome shotgun (WGS) entry which is preliminary data.</text>
</comment>
<evidence type="ECO:0000256" key="1">
    <source>
        <dbReference type="SAM" id="SignalP"/>
    </source>
</evidence>
<dbReference type="InterPro" id="IPR038162">
    <property type="entry name" value="SoxY_sf"/>
</dbReference>
<reference evidence="4 5" key="1">
    <citation type="submission" date="2022-03" db="EMBL/GenBank/DDBJ databases">
        <authorList>
            <person name="He Y."/>
        </authorList>
    </citation>
    <scope>NUCLEOTIDE SEQUENCE [LARGE SCALE GENOMIC DNA]</scope>
    <source>
        <strain evidence="4 5">TK19116</strain>
    </source>
</reference>
<dbReference type="InterPro" id="IPR030831">
    <property type="entry name" value="Fuse-rel_SoxYZ"/>
</dbReference>
<dbReference type="InterPro" id="IPR014756">
    <property type="entry name" value="Ig_E-set"/>
</dbReference>
<feature type="chain" id="PRO_5046467379" evidence="1">
    <location>
        <begin position="20"/>
        <end position="271"/>
    </location>
</feature>
<gene>
    <name evidence="4" type="ORF">MLD63_17025</name>
</gene>
<evidence type="ECO:0000313" key="5">
    <source>
        <dbReference type="Proteomes" id="UP001203945"/>
    </source>
</evidence>
<keyword evidence="1" id="KW-0732">Signal</keyword>
<feature type="signal peptide" evidence="1">
    <location>
        <begin position="1"/>
        <end position="19"/>
    </location>
</feature>
<evidence type="ECO:0000259" key="3">
    <source>
        <dbReference type="Pfam" id="PF13501"/>
    </source>
</evidence>
<sequence length="271" mass="28593">MKRYVLSICTALAAGPAFAEDNGVWDGISAALYDTQPLLNGDGVIAVDAPYRTADDTRAALGASVAVPSGTMLREVYLVLDNNPMPVSAVFTFDQPLQRFQFDVTMRVNGPTPMHIVARTEDGRLFVNEAFVKTTGTGSCSAPPGTDPVLALKTLGRMKVALDGAVTPFGSGADALHLSAPLNLIAVDIDHPSHSGMQRDQTTLLTTPMRYVETVDVGLNGADYLALTGSISLAENPRLRFSIPADAHSATVRMTDTDGTVSEIEAILTGS</sequence>
<protein>
    <submittedName>
        <fullName evidence="4">Quinoprotein dehydrogenase-associated SoxYZ-like carrier</fullName>
    </submittedName>
</protein>
<dbReference type="SUPFAM" id="SSF81296">
    <property type="entry name" value="E set domains"/>
    <property type="match status" value="1"/>
</dbReference>
<dbReference type="RefSeq" id="WP_255331120.1">
    <property type="nucleotide sequence ID" value="NZ_JAKZEU010000008.1"/>
</dbReference>